<dbReference type="AlphaFoldDB" id="A0A6S7B8Y7"/>
<dbReference type="Proteomes" id="UP000494115">
    <property type="component" value="Unassembled WGS sequence"/>
</dbReference>
<evidence type="ECO:0008006" key="3">
    <source>
        <dbReference type="Google" id="ProtNLM"/>
    </source>
</evidence>
<dbReference type="PIRSF" id="PIRSF028744">
    <property type="entry name" value="Addict_mod_HI1419"/>
    <property type="match status" value="1"/>
</dbReference>
<accession>A0A6S7B8Y7</accession>
<sequence>MLLTIRDFLVNRLIETEVFADWLNGLKDLSARGFIVGRLNRAINGNFGDHHDVGDGVWEMRIDKGPGYRVHYAREGRVVYVILCGGDKSTQKADIKRAKAIWTEIKEQS</sequence>
<dbReference type="InterPro" id="IPR014056">
    <property type="entry name" value="TypeIITA-like_toxin_pred"/>
</dbReference>
<dbReference type="PANTHER" id="PTHR41791">
    <property type="entry name" value="SSL7039 PROTEIN"/>
    <property type="match status" value="1"/>
</dbReference>
<gene>
    <name evidence="1" type="ORF">LMG28138_01170</name>
</gene>
<dbReference type="Pfam" id="PF05973">
    <property type="entry name" value="Gp49"/>
    <property type="match status" value="1"/>
</dbReference>
<evidence type="ECO:0000313" key="2">
    <source>
        <dbReference type="Proteomes" id="UP000494115"/>
    </source>
</evidence>
<dbReference type="PANTHER" id="PTHR41791:SF1">
    <property type="entry name" value="SSL7039 PROTEIN"/>
    <property type="match status" value="1"/>
</dbReference>
<dbReference type="InterPro" id="IPR009241">
    <property type="entry name" value="HigB-like"/>
</dbReference>
<protein>
    <recommendedName>
        <fullName evidence="3">Addiction module killer protein</fullName>
    </recommendedName>
</protein>
<dbReference type="NCBIfam" id="TIGR02683">
    <property type="entry name" value="upstrm_HI1419"/>
    <property type="match status" value="1"/>
</dbReference>
<evidence type="ECO:0000313" key="1">
    <source>
        <dbReference type="EMBL" id="CAB3781308.1"/>
    </source>
</evidence>
<dbReference type="EMBL" id="CADIKM010000004">
    <property type="protein sequence ID" value="CAB3781308.1"/>
    <property type="molecule type" value="Genomic_DNA"/>
</dbReference>
<keyword evidence="2" id="KW-1185">Reference proteome</keyword>
<organism evidence="1 2">
    <name type="scientific">Pararobbsia alpina</name>
    <dbReference type="NCBI Taxonomy" id="621374"/>
    <lineage>
        <taxon>Bacteria</taxon>
        <taxon>Pseudomonadati</taxon>
        <taxon>Pseudomonadota</taxon>
        <taxon>Betaproteobacteria</taxon>
        <taxon>Burkholderiales</taxon>
        <taxon>Burkholderiaceae</taxon>
        <taxon>Pararobbsia</taxon>
    </lineage>
</organism>
<proteinExistence type="predicted"/>
<name>A0A6S7B8Y7_9BURK</name>
<reference evidence="1 2" key="1">
    <citation type="submission" date="2020-04" db="EMBL/GenBank/DDBJ databases">
        <authorList>
            <person name="De Canck E."/>
        </authorList>
    </citation>
    <scope>NUCLEOTIDE SEQUENCE [LARGE SCALE GENOMIC DNA]</scope>
    <source>
        <strain evidence="1 2">LMG 28138</strain>
    </source>
</reference>